<evidence type="ECO:0000313" key="4">
    <source>
        <dbReference type="Proteomes" id="UP000256343"/>
    </source>
</evidence>
<reference evidence="1 4" key="2">
    <citation type="submission" date="2018-07" db="EMBL/GenBank/DDBJ databases">
        <title>Genomic Encyclopedia of Archaeal and Bacterial Type Strains, Phase II (KMG-II): from individual species to whole genera.</title>
        <authorList>
            <person name="Goeker M."/>
        </authorList>
    </citation>
    <scope>NUCLEOTIDE SEQUENCE [LARGE SCALE GENOMIC DNA]</scope>
    <source>
        <strain evidence="1 4">JA575</strain>
    </source>
</reference>
<dbReference type="Proteomes" id="UP000256343">
    <property type="component" value="Unassembled WGS sequence"/>
</dbReference>
<sequence length="30" mass="3264">MSKSNAGSRVVLQAAFVALPPRREDECIDC</sequence>
<keyword evidence="4" id="KW-1185">Reference proteome</keyword>
<dbReference type="AlphaFoldDB" id="A0A336JKD0"/>
<gene>
    <name evidence="1" type="ORF">BJ125_105179</name>
    <name evidence="2" type="ORF">SAMN05892882_105179</name>
</gene>
<evidence type="ECO:0000313" key="2">
    <source>
        <dbReference type="EMBL" id="SSW90125.1"/>
    </source>
</evidence>
<proteinExistence type="predicted"/>
<evidence type="ECO:0000313" key="1">
    <source>
        <dbReference type="EMBL" id="RED38100.1"/>
    </source>
</evidence>
<name>A0A336JKD0_9BRAD</name>
<organism evidence="2 3">
    <name type="scientific">Rhodopseudomonas pentothenatexigens</name>
    <dbReference type="NCBI Taxonomy" id="999699"/>
    <lineage>
        <taxon>Bacteria</taxon>
        <taxon>Pseudomonadati</taxon>
        <taxon>Pseudomonadota</taxon>
        <taxon>Alphaproteobacteria</taxon>
        <taxon>Hyphomicrobiales</taxon>
        <taxon>Nitrobacteraceae</taxon>
        <taxon>Rhodopseudomonas</taxon>
    </lineage>
</organism>
<dbReference type="Proteomes" id="UP000252631">
    <property type="component" value="Unassembled WGS sequence"/>
</dbReference>
<reference evidence="2 3" key="1">
    <citation type="submission" date="2017-08" db="EMBL/GenBank/DDBJ databases">
        <authorList>
            <person name="de Groot N.N."/>
        </authorList>
    </citation>
    <scope>NUCLEOTIDE SEQUENCE [LARGE SCALE GENOMIC DNA]</scope>
    <source>
        <strain evidence="2 3">JA575</strain>
    </source>
</reference>
<dbReference type="EMBL" id="UFQQ01000005">
    <property type="protein sequence ID" value="SSW90125.1"/>
    <property type="molecule type" value="Genomic_DNA"/>
</dbReference>
<accession>A0A336JKD0</accession>
<evidence type="ECO:0000313" key="3">
    <source>
        <dbReference type="Proteomes" id="UP000252631"/>
    </source>
</evidence>
<protein>
    <submittedName>
        <fullName evidence="2">Uncharacterized protein</fullName>
    </submittedName>
</protein>
<dbReference type="EMBL" id="QRDT01000005">
    <property type="protein sequence ID" value="RED38100.1"/>
    <property type="molecule type" value="Genomic_DNA"/>
</dbReference>